<feature type="compositionally biased region" description="Polar residues" evidence="2">
    <location>
        <begin position="243"/>
        <end position="259"/>
    </location>
</feature>
<gene>
    <name evidence="3" type="ORF">THRCLA_11879</name>
</gene>
<dbReference type="PRINTS" id="PR01217">
    <property type="entry name" value="PRICHEXTENSN"/>
</dbReference>
<feature type="compositionally biased region" description="Low complexity" evidence="2">
    <location>
        <begin position="488"/>
        <end position="500"/>
    </location>
</feature>
<feature type="coiled-coil region" evidence="1">
    <location>
        <begin position="601"/>
        <end position="635"/>
    </location>
</feature>
<feature type="compositionally biased region" description="Pro residues" evidence="2">
    <location>
        <begin position="404"/>
        <end position="418"/>
    </location>
</feature>
<evidence type="ECO:0000313" key="4">
    <source>
        <dbReference type="Proteomes" id="UP000243217"/>
    </source>
</evidence>
<feature type="compositionally biased region" description="Low complexity" evidence="2">
    <location>
        <begin position="124"/>
        <end position="136"/>
    </location>
</feature>
<feature type="compositionally biased region" description="Low complexity" evidence="2">
    <location>
        <begin position="37"/>
        <end position="52"/>
    </location>
</feature>
<feature type="compositionally biased region" description="Polar residues" evidence="2">
    <location>
        <begin position="273"/>
        <end position="303"/>
    </location>
</feature>
<keyword evidence="1" id="KW-0175">Coiled coil</keyword>
<accession>A0A1V9Y5U4</accession>
<feature type="region of interest" description="Disordered" evidence="2">
    <location>
        <begin position="1"/>
        <end position="259"/>
    </location>
</feature>
<protein>
    <submittedName>
        <fullName evidence="3">Uncharacterized protein</fullName>
    </submittedName>
</protein>
<reference evidence="3 4" key="1">
    <citation type="journal article" date="2014" name="Genome Biol. Evol.">
        <title>The secreted proteins of Achlya hypogyna and Thraustotheca clavata identify the ancestral oomycete secretome and reveal gene acquisitions by horizontal gene transfer.</title>
        <authorList>
            <person name="Misner I."/>
            <person name="Blouin N."/>
            <person name="Leonard G."/>
            <person name="Richards T.A."/>
            <person name="Lane C.E."/>
        </authorList>
    </citation>
    <scope>NUCLEOTIDE SEQUENCE [LARGE SCALE GENOMIC DNA]</scope>
    <source>
        <strain evidence="3 4">ATCC 34112</strain>
    </source>
</reference>
<organism evidence="3 4">
    <name type="scientific">Thraustotheca clavata</name>
    <dbReference type="NCBI Taxonomy" id="74557"/>
    <lineage>
        <taxon>Eukaryota</taxon>
        <taxon>Sar</taxon>
        <taxon>Stramenopiles</taxon>
        <taxon>Oomycota</taxon>
        <taxon>Saprolegniomycetes</taxon>
        <taxon>Saprolegniales</taxon>
        <taxon>Achlyaceae</taxon>
        <taxon>Thraustotheca</taxon>
    </lineage>
</organism>
<feature type="compositionally biased region" description="Polar residues" evidence="2">
    <location>
        <begin position="70"/>
        <end position="98"/>
    </location>
</feature>
<feature type="region of interest" description="Disordered" evidence="2">
    <location>
        <begin position="273"/>
        <end position="580"/>
    </location>
</feature>
<proteinExistence type="predicted"/>
<dbReference type="AlphaFoldDB" id="A0A1V9Y5U4"/>
<comment type="caution">
    <text evidence="3">The sequence shown here is derived from an EMBL/GenBank/DDBJ whole genome shotgun (WGS) entry which is preliminary data.</text>
</comment>
<feature type="compositionally biased region" description="Polar residues" evidence="2">
    <location>
        <begin position="444"/>
        <end position="460"/>
    </location>
</feature>
<feature type="compositionally biased region" description="Low complexity" evidence="2">
    <location>
        <begin position="523"/>
        <end position="535"/>
    </location>
</feature>
<evidence type="ECO:0000256" key="2">
    <source>
        <dbReference type="SAM" id="MobiDB-lite"/>
    </source>
</evidence>
<dbReference type="OrthoDB" id="10496368at2759"/>
<name>A0A1V9Y5U4_9STRA</name>
<evidence type="ECO:0000256" key="1">
    <source>
        <dbReference type="SAM" id="Coils"/>
    </source>
</evidence>
<feature type="compositionally biased region" description="Low complexity" evidence="2">
    <location>
        <begin position="331"/>
        <end position="343"/>
    </location>
</feature>
<sequence>MNRLLQSFVSPSPAPSTAFTAPPPVDEAQYEEVDLNASSSSRSASEFFSLESKSPLIRNMGRNTDYGPRSNDSASFSQPSTSSLFAQQTAMSTQASYGSTSSLTSSAASLFEHEAPSDGFGAGNHQQYSSQNQYSHEPPREAASLFGEPPQATTNSFYQTPAFEHSTPASPPREAALLFGESTSSNPFAQPNEQYHQPTSDMFGQSNQPFSQPSSDMFGHHSNQQYNQHSNASPKPQEAASLFGNTTHSEPSFENSTSHNQFAAPVHEISSSLFNQQPPTDSFSYQSTPAIVQNSTENSVLQPTPSPELYPSSSPVHQPTPSPLNKPAPSPVYKSSPSPVQKPAASPVQRPAPSPVQKPAPSPVYKPNPSPTQRTLPSPLKVPTQLPMQKPTQSPVQQTSSSPVPKPTPSPLQTPPKSPMKNSLPSPAPKPVTQDSPIPFGDNSAANLFQQSPMQDNSGPNHEEQSASDPFYEQQQYRQYEGNNYSTYQQYPPQQRPLQQSNYYTQPNNSYQGGFEQEPLQSNYPANNNAPFKAAPAPPQNTRSLPATRLRPKLNLSSMEKLSVSETPSQMPSFPLPPRSNSRYVPLSPANSIRSDVSASHASMMNLVRQYKSMAERLEKEKSELLEILTQQAEQFYAMQAYIEQLQAERNN</sequence>
<feature type="compositionally biased region" description="Low complexity" evidence="2">
    <location>
        <begin position="389"/>
        <end position="403"/>
    </location>
</feature>
<feature type="compositionally biased region" description="Polar residues" evidence="2">
    <location>
        <begin position="555"/>
        <end position="572"/>
    </location>
</feature>
<feature type="compositionally biased region" description="Polar residues" evidence="2">
    <location>
        <begin position="473"/>
        <end position="487"/>
    </location>
</feature>
<dbReference type="Proteomes" id="UP000243217">
    <property type="component" value="Unassembled WGS sequence"/>
</dbReference>
<feature type="compositionally biased region" description="Pro residues" evidence="2">
    <location>
        <begin position="350"/>
        <end position="370"/>
    </location>
</feature>
<feature type="compositionally biased region" description="Low complexity" evidence="2">
    <location>
        <begin position="99"/>
        <end position="110"/>
    </location>
</feature>
<evidence type="ECO:0000313" key="3">
    <source>
        <dbReference type="EMBL" id="OQR81105.1"/>
    </source>
</evidence>
<feature type="compositionally biased region" description="Polar residues" evidence="2">
    <location>
        <begin position="181"/>
        <end position="234"/>
    </location>
</feature>
<dbReference type="EMBL" id="JNBS01005069">
    <property type="protein sequence ID" value="OQR81105.1"/>
    <property type="molecule type" value="Genomic_DNA"/>
</dbReference>
<keyword evidence="4" id="KW-1185">Reference proteome</keyword>
<feature type="compositionally biased region" description="Pro residues" evidence="2">
    <location>
        <begin position="318"/>
        <end position="330"/>
    </location>
</feature>
<feature type="compositionally biased region" description="Low complexity" evidence="2">
    <location>
        <begin position="7"/>
        <end position="20"/>
    </location>
</feature>
<feature type="compositionally biased region" description="Polar residues" evidence="2">
    <location>
        <begin position="501"/>
        <end position="512"/>
    </location>
</feature>